<feature type="compositionally biased region" description="Polar residues" evidence="2">
    <location>
        <begin position="61"/>
        <end position="73"/>
    </location>
</feature>
<name>A0A0K9NZB4_ZOSMR</name>
<feature type="coiled-coil region" evidence="1">
    <location>
        <begin position="125"/>
        <end position="159"/>
    </location>
</feature>
<keyword evidence="1" id="KW-0175">Coiled coil</keyword>
<dbReference type="OrthoDB" id="645074at2759"/>
<keyword evidence="4" id="KW-1185">Reference proteome</keyword>
<accession>A0A0K9NZB4</accession>
<dbReference type="Proteomes" id="UP000036987">
    <property type="component" value="Unassembled WGS sequence"/>
</dbReference>
<dbReference type="GO" id="GO:0006974">
    <property type="term" value="P:DNA damage response"/>
    <property type="evidence" value="ECO:0007669"/>
    <property type="project" value="InterPro"/>
</dbReference>
<dbReference type="PANTHER" id="PTHR35761:SF1">
    <property type="entry name" value="PROTEIN SENSITIVE TO UV 2"/>
    <property type="match status" value="1"/>
</dbReference>
<dbReference type="OMA" id="HMERNSH"/>
<dbReference type="AlphaFoldDB" id="A0A0K9NZB4"/>
<evidence type="ECO:0000256" key="2">
    <source>
        <dbReference type="SAM" id="MobiDB-lite"/>
    </source>
</evidence>
<dbReference type="EMBL" id="LFYR01001418">
    <property type="protein sequence ID" value="KMZ62064.1"/>
    <property type="molecule type" value="Genomic_DNA"/>
</dbReference>
<evidence type="ECO:0000256" key="1">
    <source>
        <dbReference type="SAM" id="Coils"/>
    </source>
</evidence>
<evidence type="ECO:0000313" key="3">
    <source>
        <dbReference type="EMBL" id="KMZ62064.1"/>
    </source>
</evidence>
<sequence>MSSHLLDDWDDELLDAVINLTDHATSSLNTNTIATVPTSLSFLPEKNNTALFTNPEPFRTGNEQPTWSRGNASSSYHCGRVGGYMVQTEVHSPPRELSQKPPIFGGSAVDEIEVLDRKNLRTGIVIGKEKEVERLKRELEHFSKKYANMESKYNQLKNLTANKDGQLKRAYTKIEAKDLEISILKTQKLETLKPNSSHIPSQAVVMDISSDLTYHEYPTSEGKIARKNEQAVKNADGISNYHSKREIDSTQNEPLDDFKFKSAAEIGGKALNGTVGVTEVICRDTNQTTDNCTTTSNGYVNQDHYCPNSVQPTLTKTIGVQAELEGNLCSTFRQDKMSFQHDVSNDLFAIWGSSVKKHSGRDLLSKLLVTCSEEFYVIFRFIGLSEVNLNNISDKNSCDMDMDIHVHSSHPVHYAQVSRLYAVLVKVSKGMGEMRDFLEVLIDLCNIDNVSVVQKSLYIVKTMLFMVFSLERPYKRAFIGCSQSNSDFIEVEKISAHTGNITNFTKFNSDCESEDIYTCFQELCEKEKMHYNTYISMERQISLIEAMQKVAIKNTSEDILIEVFSIINFILMGNDPILEREKFGKILLTESFPKFLMKEVGVNVQRKALQVLFLLLNCPKLMTMFYDQSKVVDLIEISEDQVSNVILKGFSDCLTCEGKSILELKLQRKAIIVLAFIASSGQSGFEILLKPVTQKGVNFLELVIQILTLEIGAEGDSITNSQEFMNERISVMREALILLNRLASNASYSKFISVILMRNTTYRRLAIDVAIKISRGSRGSKNHDSSNKLPILESETIDLANSFRARVLSLVESVS</sequence>
<organism evidence="3 4">
    <name type="scientific">Zostera marina</name>
    <name type="common">Eelgrass</name>
    <dbReference type="NCBI Taxonomy" id="29655"/>
    <lineage>
        <taxon>Eukaryota</taxon>
        <taxon>Viridiplantae</taxon>
        <taxon>Streptophyta</taxon>
        <taxon>Embryophyta</taxon>
        <taxon>Tracheophyta</taxon>
        <taxon>Spermatophyta</taxon>
        <taxon>Magnoliopsida</taxon>
        <taxon>Liliopsida</taxon>
        <taxon>Zosteraceae</taxon>
        <taxon>Zostera</taxon>
    </lineage>
</organism>
<dbReference type="PANTHER" id="PTHR35761">
    <property type="entry name" value="ATR INTERACTING PROTEIN"/>
    <property type="match status" value="1"/>
</dbReference>
<protein>
    <submittedName>
        <fullName evidence="3">Uncharacterized protein</fullName>
    </submittedName>
</protein>
<feature type="region of interest" description="Disordered" evidence="2">
    <location>
        <begin position="53"/>
        <end position="73"/>
    </location>
</feature>
<evidence type="ECO:0000313" key="4">
    <source>
        <dbReference type="Proteomes" id="UP000036987"/>
    </source>
</evidence>
<dbReference type="InterPro" id="IPR044952">
    <property type="entry name" value="SUV2"/>
</dbReference>
<reference evidence="4" key="1">
    <citation type="journal article" date="2016" name="Nature">
        <title>The genome of the seagrass Zostera marina reveals angiosperm adaptation to the sea.</title>
        <authorList>
            <person name="Olsen J.L."/>
            <person name="Rouze P."/>
            <person name="Verhelst B."/>
            <person name="Lin Y.-C."/>
            <person name="Bayer T."/>
            <person name="Collen J."/>
            <person name="Dattolo E."/>
            <person name="De Paoli E."/>
            <person name="Dittami S."/>
            <person name="Maumus F."/>
            <person name="Michel G."/>
            <person name="Kersting A."/>
            <person name="Lauritano C."/>
            <person name="Lohaus R."/>
            <person name="Toepel M."/>
            <person name="Tonon T."/>
            <person name="Vanneste K."/>
            <person name="Amirebrahimi M."/>
            <person name="Brakel J."/>
            <person name="Bostroem C."/>
            <person name="Chovatia M."/>
            <person name="Grimwood J."/>
            <person name="Jenkins J.W."/>
            <person name="Jueterbock A."/>
            <person name="Mraz A."/>
            <person name="Stam W.T."/>
            <person name="Tice H."/>
            <person name="Bornberg-Bauer E."/>
            <person name="Green P.J."/>
            <person name="Pearson G.A."/>
            <person name="Procaccini G."/>
            <person name="Duarte C.M."/>
            <person name="Schmutz J."/>
            <person name="Reusch T.B.H."/>
            <person name="Van de Peer Y."/>
        </authorList>
    </citation>
    <scope>NUCLEOTIDE SEQUENCE [LARGE SCALE GENOMIC DNA]</scope>
    <source>
        <strain evidence="4">cv. Finnish</strain>
    </source>
</reference>
<dbReference type="STRING" id="29655.A0A0K9NZB4"/>
<comment type="caution">
    <text evidence="3">The sequence shown here is derived from an EMBL/GenBank/DDBJ whole genome shotgun (WGS) entry which is preliminary data.</text>
</comment>
<gene>
    <name evidence="3" type="ORF">ZOSMA_495G00070</name>
</gene>
<proteinExistence type="predicted"/>